<gene>
    <name evidence="1" type="ORF">AAFF_G00267350</name>
</gene>
<protein>
    <submittedName>
        <fullName evidence="1">Uncharacterized protein</fullName>
    </submittedName>
</protein>
<proteinExistence type="predicted"/>
<accession>A0AAD7RB50</accession>
<dbReference type="AlphaFoldDB" id="A0AAD7RB50"/>
<keyword evidence="2" id="KW-1185">Reference proteome</keyword>
<dbReference type="Proteomes" id="UP001221898">
    <property type="component" value="Unassembled WGS sequence"/>
</dbReference>
<sequence length="83" mass="9098">MPEIEQAPEAVTRYTVPGTESAVFTQELTVFSCVRFSALTESGQRPAGGSPRAGNRELRALGDTARAYVTQRYKGRAWFCVAQ</sequence>
<evidence type="ECO:0000313" key="2">
    <source>
        <dbReference type="Proteomes" id="UP001221898"/>
    </source>
</evidence>
<organism evidence="1 2">
    <name type="scientific">Aldrovandia affinis</name>
    <dbReference type="NCBI Taxonomy" id="143900"/>
    <lineage>
        <taxon>Eukaryota</taxon>
        <taxon>Metazoa</taxon>
        <taxon>Chordata</taxon>
        <taxon>Craniata</taxon>
        <taxon>Vertebrata</taxon>
        <taxon>Euteleostomi</taxon>
        <taxon>Actinopterygii</taxon>
        <taxon>Neopterygii</taxon>
        <taxon>Teleostei</taxon>
        <taxon>Notacanthiformes</taxon>
        <taxon>Halosauridae</taxon>
        <taxon>Aldrovandia</taxon>
    </lineage>
</organism>
<comment type="caution">
    <text evidence="1">The sequence shown here is derived from an EMBL/GenBank/DDBJ whole genome shotgun (WGS) entry which is preliminary data.</text>
</comment>
<dbReference type="EMBL" id="JAINUG010000369">
    <property type="protein sequence ID" value="KAJ8373243.1"/>
    <property type="molecule type" value="Genomic_DNA"/>
</dbReference>
<evidence type="ECO:0000313" key="1">
    <source>
        <dbReference type="EMBL" id="KAJ8373243.1"/>
    </source>
</evidence>
<name>A0AAD7RB50_9TELE</name>
<reference evidence="1" key="1">
    <citation type="journal article" date="2023" name="Science">
        <title>Genome structures resolve the early diversification of teleost fishes.</title>
        <authorList>
            <person name="Parey E."/>
            <person name="Louis A."/>
            <person name="Montfort J."/>
            <person name="Bouchez O."/>
            <person name="Roques C."/>
            <person name="Iampietro C."/>
            <person name="Lluch J."/>
            <person name="Castinel A."/>
            <person name="Donnadieu C."/>
            <person name="Desvignes T."/>
            <person name="Floi Bucao C."/>
            <person name="Jouanno E."/>
            <person name="Wen M."/>
            <person name="Mejri S."/>
            <person name="Dirks R."/>
            <person name="Jansen H."/>
            <person name="Henkel C."/>
            <person name="Chen W.J."/>
            <person name="Zahm M."/>
            <person name="Cabau C."/>
            <person name="Klopp C."/>
            <person name="Thompson A.W."/>
            <person name="Robinson-Rechavi M."/>
            <person name="Braasch I."/>
            <person name="Lecointre G."/>
            <person name="Bobe J."/>
            <person name="Postlethwait J.H."/>
            <person name="Berthelot C."/>
            <person name="Roest Crollius H."/>
            <person name="Guiguen Y."/>
        </authorList>
    </citation>
    <scope>NUCLEOTIDE SEQUENCE</scope>
    <source>
        <strain evidence="1">NC1722</strain>
    </source>
</reference>